<dbReference type="PANTHER" id="PTHR13593:SF140">
    <property type="entry name" value="PLC-LIKE PHOSPHODIESTERASE"/>
    <property type="match status" value="1"/>
</dbReference>
<feature type="signal peptide" evidence="1">
    <location>
        <begin position="1"/>
        <end position="34"/>
    </location>
</feature>
<organism evidence="2 3">
    <name type="scientific">Kalanchoe fedtschenkoi</name>
    <name type="common">Lavender scallops</name>
    <name type="synonym">South American air plant</name>
    <dbReference type="NCBI Taxonomy" id="63787"/>
    <lineage>
        <taxon>Eukaryota</taxon>
        <taxon>Viridiplantae</taxon>
        <taxon>Streptophyta</taxon>
        <taxon>Embryophyta</taxon>
        <taxon>Tracheophyta</taxon>
        <taxon>Spermatophyta</taxon>
        <taxon>Magnoliopsida</taxon>
        <taxon>eudicotyledons</taxon>
        <taxon>Gunneridae</taxon>
        <taxon>Pentapetalae</taxon>
        <taxon>Saxifragales</taxon>
        <taxon>Crassulaceae</taxon>
        <taxon>Kalanchoe</taxon>
    </lineage>
</organism>
<dbReference type="InterPro" id="IPR051057">
    <property type="entry name" value="PI-PLC_domain"/>
</dbReference>
<evidence type="ECO:0000256" key="1">
    <source>
        <dbReference type="SAM" id="SignalP"/>
    </source>
</evidence>
<dbReference type="Gramene" id="Kaladp0028s0080.1.v1.1">
    <property type="protein sequence ID" value="Kaladp0028s0080.1.v1.1"/>
    <property type="gene ID" value="Kaladp0028s0080.v1.1"/>
</dbReference>
<keyword evidence="1" id="KW-0732">Signal</keyword>
<dbReference type="CDD" id="cd08588">
    <property type="entry name" value="PI-PLCc_At5g67130_like"/>
    <property type="match status" value="1"/>
</dbReference>
<dbReference type="Gene3D" id="3.20.20.190">
    <property type="entry name" value="Phosphatidylinositol (PI) phosphodiesterase"/>
    <property type="match status" value="1"/>
</dbReference>
<dbReference type="GO" id="GO:0006629">
    <property type="term" value="P:lipid metabolic process"/>
    <property type="evidence" value="ECO:0007669"/>
    <property type="project" value="InterPro"/>
</dbReference>
<dbReference type="AlphaFoldDB" id="A0A7N0T9H9"/>
<feature type="chain" id="PRO_5029448722" evidence="1">
    <location>
        <begin position="35"/>
        <end position="437"/>
    </location>
</feature>
<accession>A0A7N0T9H9</accession>
<dbReference type="GO" id="GO:0008081">
    <property type="term" value="F:phosphoric diester hydrolase activity"/>
    <property type="evidence" value="ECO:0007669"/>
    <property type="project" value="InterPro"/>
</dbReference>
<reference evidence="2" key="1">
    <citation type="submission" date="2021-01" db="UniProtKB">
        <authorList>
            <consortium name="EnsemblPlants"/>
        </authorList>
    </citation>
    <scope>IDENTIFICATION</scope>
</reference>
<dbReference type="PANTHER" id="PTHR13593">
    <property type="match status" value="1"/>
</dbReference>
<dbReference type="OMA" id="PLMAFWL"/>
<dbReference type="EnsemblPlants" id="Kaladp0028s0080.1.v1.1">
    <property type="protein sequence ID" value="Kaladp0028s0080.1.v1.1"/>
    <property type="gene ID" value="Kaladp0028s0080.v1.1"/>
</dbReference>
<evidence type="ECO:0000313" key="2">
    <source>
        <dbReference type="EnsemblPlants" id="Kaladp0028s0080.1.v1.1"/>
    </source>
</evidence>
<dbReference type="Proteomes" id="UP000594263">
    <property type="component" value="Unplaced"/>
</dbReference>
<sequence length="437" mass="47579">MLMTHLTSCRATPSTTSRIIPLLILSVLLNSAAACSNGNCQLLESCSAATDCASGLYCGNCAAESRNQPFCIRGQALIPTTIVPGKPFNKYSWLVTHNAFSNVNAPPLPGVQRLTFYNQEDTVANQLRNGVRGLMLDMYDFENSIWLCHSFRGQCYNITAFNPAIDTLKDVEAFLTENPSEIVTIIIEDYVHTPNGLTKLFADAGLAKYWFPVSKMPKKGEDWPTVSQMVQDNHRLLVFTSDSSKEQSEGVAYQWRYMLENEPGDPGVVKDKCPNRKQSKPLNSRSSSMFLQNYFPTIPAEAQACKENSAPLAEMVATCYKAAGNVMPTFIAVNYYMRSDGGGVFDTLDRMNGHTLCGCSTIAACQEAAPYGSCKNITSPASPGIATPTTPATAMGTFSGTVQEISGSPPAYHFSKRTALILAQLSLIVCVLNSIRN</sequence>
<name>A0A7N0T9H9_KALFE</name>
<dbReference type="SUPFAM" id="SSF51695">
    <property type="entry name" value="PLC-like phosphodiesterases"/>
    <property type="match status" value="1"/>
</dbReference>
<dbReference type="Pfam" id="PF26178">
    <property type="entry name" value="PI-PLC_cat"/>
    <property type="match status" value="1"/>
</dbReference>
<evidence type="ECO:0000313" key="3">
    <source>
        <dbReference type="Proteomes" id="UP000594263"/>
    </source>
</evidence>
<proteinExistence type="predicted"/>
<protein>
    <submittedName>
        <fullName evidence="2">Uncharacterized protein</fullName>
    </submittedName>
</protein>
<dbReference type="PROSITE" id="PS50007">
    <property type="entry name" value="PIPLC_X_DOMAIN"/>
    <property type="match status" value="1"/>
</dbReference>
<keyword evidence="3" id="KW-1185">Reference proteome</keyword>
<dbReference type="InterPro" id="IPR017946">
    <property type="entry name" value="PLC-like_Pdiesterase_TIM-brl"/>
</dbReference>